<evidence type="ECO:0000313" key="1">
    <source>
        <dbReference type="Proteomes" id="UP000887579"/>
    </source>
</evidence>
<accession>A0AC34FEK4</accession>
<dbReference type="Proteomes" id="UP000887579">
    <property type="component" value="Unplaced"/>
</dbReference>
<organism evidence="1 2">
    <name type="scientific">Panagrolaimus sp. ES5</name>
    <dbReference type="NCBI Taxonomy" id="591445"/>
    <lineage>
        <taxon>Eukaryota</taxon>
        <taxon>Metazoa</taxon>
        <taxon>Ecdysozoa</taxon>
        <taxon>Nematoda</taxon>
        <taxon>Chromadorea</taxon>
        <taxon>Rhabditida</taxon>
        <taxon>Tylenchina</taxon>
        <taxon>Panagrolaimomorpha</taxon>
        <taxon>Panagrolaimoidea</taxon>
        <taxon>Panagrolaimidae</taxon>
        <taxon>Panagrolaimus</taxon>
    </lineage>
</organism>
<name>A0AC34FEK4_9BILA</name>
<protein>
    <submittedName>
        <fullName evidence="2">RRM domain-containing protein</fullName>
    </submittedName>
</protein>
<sequence>MYTLSLNSVFYHLPKKRKTKTMNPQEGYNNAQDNHGHMNGGIQNGDGQMSRGKNEDRKIFVGGIGYDVQDDELRQYFSKFGEVVSANVKFDRTSGRSRGFAFVEFAKVEDCQRALQVRDQQIKNKTVEIKAAKSHEKKKVFIGGIPSDLTEEELRGHFEAYGKVEEIEWPTDKNTKQHRNFAFIIFEDESAADAASQLQKHTIRDRECDVKKAVPRSRRVFPGQNGLMNMHPFGQQMGGLGGPHQQQQWFNPQQWSAGLPMGGSMPYGGAGGAHGWNDWYQNAANMASYYTNASANGQQNTSHQPSGGPNGHNNSGAYGGQHGGGQSNYKQNRSRLFSGYDNTTANIPNTHQH</sequence>
<proteinExistence type="predicted"/>
<evidence type="ECO:0000313" key="2">
    <source>
        <dbReference type="WBParaSite" id="ES5_v2.g15682.t1"/>
    </source>
</evidence>
<reference evidence="2" key="1">
    <citation type="submission" date="2022-11" db="UniProtKB">
        <authorList>
            <consortium name="WormBaseParasite"/>
        </authorList>
    </citation>
    <scope>IDENTIFICATION</scope>
</reference>
<dbReference type="WBParaSite" id="ES5_v2.g15682.t1">
    <property type="protein sequence ID" value="ES5_v2.g15682.t1"/>
    <property type="gene ID" value="ES5_v2.g15682"/>
</dbReference>